<evidence type="ECO:0000313" key="7">
    <source>
        <dbReference type="Proteomes" id="UP000218775"/>
    </source>
</evidence>
<accession>A0A2A4WXQ4</accession>
<dbReference type="PANTHER" id="PTHR21349">
    <property type="entry name" value="50S RIBOSOMAL PROTEIN L21"/>
    <property type="match status" value="1"/>
</dbReference>
<dbReference type="PANTHER" id="PTHR21349:SF0">
    <property type="entry name" value="LARGE RIBOSOMAL SUBUNIT PROTEIN BL21M"/>
    <property type="match status" value="1"/>
</dbReference>
<dbReference type="Pfam" id="PF00829">
    <property type="entry name" value="Ribosomal_L21p"/>
    <property type="match status" value="1"/>
</dbReference>
<comment type="similarity">
    <text evidence="1 5">Belongs to the bacterial ribosomal protein bL21 family.</text>
</comment>
<evidence type="ECO:0000256" key="3">
    <source>
        <dbReference type="ARBA" id="ARBA00023274"/>
    </source>
</evidence>
<dbReference type="GO" id="GO:0005737">
    <property type="term" value="C:cytoplasm"/>
    <property type="evidence" value="ECO:0007669"/>
    <property type="project" value="UniProtKB-ARBA"/>
</dbReference>
<dbReference type="GO" id="GO:0019843">
    <property type="term" value="F:rRNA binding"/>
    <property type="evidence" value="ECO:0007669"/>
    <property type="project" value="UniProtKB-KW"/>
</dbReference>
<dbReference type="GO" id="GO:0005840">
    <property type="term" value="C:ribosome"/>
    <property type="evidence" value="ECO:0007669"/>
    <property type="project" value="UniProtKB-KW"/>
</dbReference>
<dbReference type="SUPFAM" id="SSF141091">
    <property type="entry name" value="L21p-like"/>
    <property type="match status" value="1"/>
</dbReference>
<dbReference type="EMBL" id="NVUK01000059">
    <property type="protein sequence ID" value="PCI75006.1"/>
    <property type="molecule type" value="Genomic_DNA"/>
</dbReference>
<dbReference type="NCBIfam" id="TIGR00061">
    <property type="entry name" value="L21"/>
    <property type="match status" value="1"/>
</dbReference>
<keyword evidence="5" id="KW-0699">rRNA-binding</keyword>
<comment type="caution">
    <text evidence="6">The sequence shown here is derived from an EMBL/GenBank/DDBJ whole genome shotgun (WGS) entry which is preliminary data.</text>
</comment>
<reference evidence="7" key="1">
    <citation type="submission" date="2017-08" db="EMBL/GenBank/DDBJ databases">
        <title>A dynamic microbial community with high functional redundancy inhabits the cold, oxic subseafloor aquifer.</title>
        <authorList>
            <person name="Tully B.J."/>
            <person name="Wheat C.G."/>
            <person name="Glazer B.T."/>
            <person name="Huber J.A."/>
        </authorList>
    </citation>
    <scope>NUCLEOTIDE SEQUENCE [LARGE SCALE GENOMIC DNA]</scope>
</reference>
<keyword evidence="5" id="KW-0694">RNA-binding</keyword>
<keyword evidence="2 5" id="KW-0689">Ribosomal protein</keyword>
<evidence type="ECO:0000313" key="6">
    <source>
        <dbReference type="EMBL" id="PCI75006.1"/>
    </source>
</evidence>
<organism evidence="6 7">
    <name type="scientific">Aerophobetes bacterium</name>
    <dbReference type="NCBI Taxonomy" id="2030807"/>
    <lineage>
        <taxon>Bacteria</taxon>
        <taxon>Candidatus Aerophobota</taxon>
    </lineage>
</organism>
<protein>
    <recommendedName>
        <fullName evidence="4 5">50S ribosomal protein L21</fullName>
    </recommendedName>
</protein>
<evidence type="ECO:0000256" key="5">
    <source>
        <dbReference type="RuleBase" id="RU000562"/>
    </source>
</evidence>
<proteinExistence type="inferred from homology"/>
<name>A0A2A4WXQ4_UNCAE</name>
<dbReference type="GO" id="GO:0006412">
    <property type="term" value="P:translation"/>
    <property type="evidence" value="ECO:0007669"/>
    <property type="project" value="InterPro"/>
</dbReference>
<sequence length="91" mass="10311">MVEKGDIIDVELLGVETGGVEFKEVVMFNDGEKAQVGAPYVKDVVVKGEVLGEVKAPKLISFKYKRRKNYHRKKGHRQNHCRVKITDLVKS</sequence>
<comment type="function">
    <text evidence="5">This protein binds to 23S rRNA in the presence of protein L20.</text>
</comment>
<dbReference type="InterPro" id="IPR028909">
    <property type="entry name" value="bL21-like"/>
</dbReference>
<dbReference type="InterPro" id="IPR036164">
    <property type="entry name" value="bL21-like_sf"/>
</dbReference>
<dbReference type="GO" id="GO:0003735">
    <property type="term" value="F:structural constituent of ribosome"/>
    <property type="evidence" value="ECO:0007669"/>
    <property type="project" value="InterPro"/>
</dbReference>
<dbReference type="GO" id="GO:1990904">
    <property type="term" value="C:ribonucleoprotein complex"/>
    <property type="evidence" value="ECO:0007669"/>
    <property type="project" value="UniProtKB-KW"/>
</dbReference>
<gene>
    <name evidence="6" type="primary">rplU</name>
    <name evidence="6" type="ORF">COB21_06145</name>
</gene>
<dbReference type="InterPro" id="IPR001787">
    <property type="entry name" value="Ribosomal_bL21"/>
</dbReference>
<evidence type="ECO:0000256" key="2">
    <source>
        <dbReference type="ARBA" id="ARBA00022980"/>
    </source>
</evidence>
<dbReference type="AlphaFoldDB" id="A0A2A4WXQ4"/>
<keyword evidence="3 5" id="KW-0687">Ribonucleoprotein</keyword>
<evidence type="ECO:0000256" key="4">
    <source>
        <dbReference type="ARBA" id="ARBA00035483"/>
    </source>
</evidence>
<dbReference type="Proteomes" id="UP000218775">
    <property type="component" value="Unassembled WGS sequence"/>
</dbReference>
<evidence type="ECO:0000256" key="1">
    <source>
        <dbReference type="ARBA" id="ARBA00008563"/>
    </source>
</evidence>